<feature type="domain" description="Chalcone/stilbene synthase N-terminal" evidence="4">
    <location>
        <begin position="15"/>
        <end position="231"/>
    </location>
</feature>
<evidence type="ECO:0000313" key="6">
    <source>
        <dbReference type="EMBL" id="CAK9200135.1"/>
    </source>
</evidence>
<dbReference type="PANTHER" id="PTHR11877:SF46">
    <property type="entry name" value="TYPE III POLYKETIDE SYNTHASE A"/>
    <property type="match status" value="1"/>
</dbReference>
<dbReference type="InterPro" id="IPR016039">
    <property type="entry name" value="Thiolase-like"/>
</dbReference>
<comment type="similarity">
    <text evidence="1 3">Belongs to the thiolase-like superfamily. Chalcone/stilbene synthases family.</text>
</comment>
<evidence type="ECO:0000259" key="4">
    <source>
        <dbReference type="Pfam" id="PF00195"/>
    </source>
</evidence>
<evidence type="ECO:0000256" key="1">
    <source>
        <dbReference type="ARBA" id="ARBA00005531"/>
    </source>
</evidence>
<evidence type="ECO:0000313" key="7">
    <source>
        <dbReference type="Proteomes" id="UP001497512"/>
    </source>
</evidence>
<gene>
    <name evidence="6" type="ORF">CSSPTR1EN2_LOCUS5285</name>
</gene>
<evidence type="ECO:0000256" key="3">
    <source>
        <dbReference type="RuleBase" id="RU003633"/>
    </source>
</evidence>
<protein>
    <recommendedName>
        <fullName evidence="8">Chalcone synthase</fullName>
    </recommendedName>
</protein>
<sequence length="394" mass="42932">MQSGAIGKCRRSGRHARPGKVTVLAIGRAVPEVMIKNEGLADNFFRDADVDDPVLLAKLRRLCETTTVKTRYVVINEQILRENPNFLIEGASSVGARVRISGDAVTKLGMEAATEAIREWGGLVSDITHLVYVSSSEVRLPGGDLHLARLLGLRQDVNRVMLYMLGCYGGASGIRVAKDLAENNPGSRVLLVTSETTLIGYRKPSRDRPYDLVGAALFGDGAAAMILGTDPLPVKETPCFELDWAGQCYLPGTETTIEGNLTEEGIIFKLGRELPKIIEANVQPFCDPIIKRVAGNLQYNDLFWAVHPGGPAILNAVEKQLDLEPRKLQSSRQILADYGNISSSTCIYVLDHMRKHSLKLKEVNEGVDTEPEWGVILAFGPGITIEGTLARSLS</sequence>
<feature type="domain" description="Chalcone/stilbene synthase C-terminal" evidence="5">
    <location>
        <begin position="241"/>
        <end position="393"/>
    </location>
</feature>
<dbReference type="InterPro" id="IPR011141">
    <property type="entry name" value="Polyketide_synthase_type-III"/>
</dbReference>
<name>A0ABP0TM88_9BRYO</name>
<dbReference type="InterPro" id="IPR001099">
    <property type="entry name" value="Chalcone/stilbene_synt_N"/>
</dbReference>
<keyword evidence="2 3" id="KW-0808">Transferase</keyword>
<dbReference type="EMBL" id="OZ019904">
    <property type="protein sequence ID" value="CAK9200135.1"/>
    <property type="molecule type" value="Genomic_DNA"/>
</dbReference>
<proteinExistence type="inferred from homology"/>
<dbReference type="PIRSF" id="PIRSF000451">
    <property type="entry name" value="PKS_III"/>
    <property type="match status" value="1"/>
</dbReference>
<dbReference type="InterPro" id="IPR012328">
    <property type="entry name" value="Chalcone/stilbene_synt_C"/>
</dbReference>
<organism evidence="6 7">
    <name type="scientific">Sphagnum troendelagicum</name>
    <dbReference type="NCBI Taxonomy" id="128251"/>
    <lineage>
        <taxon>Eukaryota</taxon>
        <taxon>Viridiplantae</taxon>
        <taxon>Streptophyta</taxon>
        <taxon>Embryophyta</taxon>
        <taxon>Bryophyta</taxon>
        <taxon>Sphagnophytina</taxon>
        <taxon>Sphagnopsida</taxon>
        <taxon>Sphagnales</taxon>
        <taxon>Sphagnaceae</taxon>
        <taxon>Sphagnum</taxon>
    </lineage>
</organism>
<keyword evidence="7" id="KW-1185">Reference proteome</keyword>
<evidence type="ECO:0008006" key="8">
    <source>
        <dbReference type="Google" id="ProtNLM"/>
    </source>
</evidence>
<dbReference type="Pfam" id="PF02797">
    <property type="entry name" value="Chal_sti_synt_C"/>
    <property type="match status" value="1"/>
</dbReference>
<reference evidence="6" key="1">
    <citation type="submission" date="2024-02" db="EMBL/GenBank/DDBJ databases">
        <authorList>
            <consortium name="ELIXIR-Norway"/>
            <consortium name="Elixir Norway"/>
        </authorList>
    </citation>
    <scope>NUCLEOTIDE SEQUENCE</scope>
</reference>
<dbReference type="Gene3D" id="3.40.47.10">
    <property type="match status" value="2"/>
</dbReference>
<dbReference type="SUPFAM" id="SSF53901">
    <property type="entry name" value="Thiolase-like"/>
    <property type="match status" value="2"/>
</dbReference>
<evidence type="ECO:0000256" key="2">
    <source>
        <dbReference type="ARBA" id="ARBA00022679"/>
    </source>
</evidence>
<dbReference type="Proteomes" id="UP001497512">
    <property type="component" value="Chromosome 12"/>
</dbReference>
<evidence type="ECO:0000259" key="5">
    <source>
        <dbReference type="Pfam" id="PF02797"/>
    </source>
</evidence>
<keyword evidence="3" id="KW-0012">Acyltransferase</keyword>
<dbReference type="Pfam" id="PF00195">
    <property type="entry name" value="Chal_sti_synt_N"/>
    <property type="match status" value="1"/>
</dbReference>
<dbReference type="CDD" id="cd00831">
    <property type="entry name" value="CHS_like"/>
    <property type="match status" value="1"/>
</dbReference>
<dbReference type="PANTHER" id="PTHR11877">
    <property type="entry name" value="HYDROXYMETHYLGLUTARYL-COA SYNTHASE"/>
    <property type="match status" value="1"/>
</dbReference>
<accession>A0ABP0TM88</accession>